<gene>
    <name evidence="1" type="ORF">C0V70_09760</name>
</gene>
<evidence type="ECO:0000313" key="2">
    <source>
        <dbReference type="Proteomes" id="UP000235584"/>
    </source>
</evidence>
<keyword evidence="2" id="KW-1185">Reference proteome</keyword>
<name>A0A2K9NTH6_BACTC</name>
<dbReference type="RefSeq" id="WP_102243676.1">
    <property type="nucleotide sequence ID" value="NZ_CP025704.1"/>
</dbReference>
<accession>A0A2K9NTH6</accession>
<dbReference type="KEGG" id="bsto:C0V70_09760"/>
<proteinExistence type="predicted"/>
<evidence type="ECO:0000313" key="1">
    <source>
        <dbReference type="EMBL" id="AUN98385.1"/>
    </source>
</evidence>
<dbReference type="Proteomes" id="UP000235584">
    <property type="component" value="Chromosome"/>
</dbReference>
<protein>
    <submittedName>
        <fullName evidence="1">Uncharacterized protein</fullName>
    </submittedName>
</protein>
<dbReference type="EMBL" id="CP025704">
    <property type="protein sequence ID" value="AUN98385.1"/>
    <property type="molecule type" value="Genomic_DNA"/>
</dbReference>
<organism evidence="1 2">
    <name type="scientific">Bacteriovorax stolpii</name>
    <name type="common">Bdellovibrio stolpii</name>
    <dbReference type="NCBI Taxonomy" id="960"/>
    <lineage>
        <taxon>Bacteria</taxon>
        <taxon>Pseudomonadati</taxon>
        <taxon>Bdellovibrionota</taxon>
        <taxon>Bacteriovoracia</taxon>
        <taxon>Bacteriovoracales</taxon>
        <taxon>Bacteriovoracaceae</taxon>
        <taxon>Bacteriovorax</taxon>
    </lineage>
</organism>
<dbReference type="AlphaFoldDB" id="A0A2K9NTH6"/>
<sequence length="306" mass="33798">MRRKKTAKQKEMKGEDERTNWTLLVLAVFFIATITPRWARSADFGAGLSQTSTGTIGKNYNLGFGMTQKLSVSLYASQSNQESSDSGADNEAHSYKGTLIYKPDQRVRLAVGYKQIDDYNNYKGSSYSGKLTIKNSPSASKEHSFGVTKFSIGLQSDSMKYSKLESERYEKLSLTIGFSQVIGDFFTFGIDWSKNAFIPRGASTLKAFKNTTIDNTDISDTVGNLSDSSLGGYIEYNDLSFWSVGVNYSHGKNLLDKNDTSNTIEAYADVDLWESVTISPSYAVTRSKSSSDPKVNSMSLNIGISY</sequence>
<dbReference type="SUPFAM" id="SSF56935">
    <property type="entry name" value="Porins"/>
    <property type="match status" value="1"/>
</dbReference>
<reference evidence="1 2" key="1">
    <citation type="submission" date="2018-01" db="EMBL/GenBank/DDBJ databases">
        <title>Complete genome sequence of Bacteriovorax stolpii DSM12778.</title>
        <authorList>
            <person name="Tang B."/>
            <person name="Chang J."/>
        </authorList>
    </citation>
    <scope>NUCLEOTIDE SEQUENCE [LARGE SCALE GENOMIC DNA]</scope>
    <source>
        <strain evidence="1 2">DSM 12778</strain>
    </source>
</reference>